<dbReference type="InterPro" id="IPR011603">
    <property type="entry name" value="2oxoglutarate_DH_E1"/>
</dbReference>
<dbReference type="GO" id="GO:0030976">
    <property type="term" value="F:thiamine pyrophosphate binding"/>
    <property type="evidence" value="ECO:0007669"/>
    <property type="project" value="InterPro"/>
</dbReference>
<dbReference type="SUPFAM" id="SSF52518">
    <property type="entry name" value="Thiamin diphosphate-binding fold (THDP-binding)"/>
    <property type="match status" value="2"/>
</dbReference>
<organism evidence="7 8">
    <name type="scientific">Agrilus planipennis</name>
    <name type="common">Emerald ash borer</name>
    <name type="synonym">Agrilus marcopoli</name>
    <dbReference type="NCBI Taxonomy" id="224129"/>
    <lineage>
        <taxon>Eukaryota</taxon>
        <taxon>Metazoa</taxon>
        <taxon>Ecdysozoa</taxon>
        <taxon>Arthropoda</taxon>
        <taxon>Hexapoda</taxon>
        <taxon>Insecta</taxon>
        <taxon>Pterygota</taxon>
        <taxon>Neoptera</taxon>
        <taxon>Endopterygota</taxon>
        <taxon>Coleoptera</taxon>
        <taxon>Polyphaga</taxon>
        <taxon>Elateriformia</taxon>
        <taxon>Buprestoidea</taxon>
        <taxon>Buprestidae</taxon>
        <taxon>Agrilinae</taxon>
        <taxon>Agrilus</taxon>
    </lineage>
</organism>
<dbReference type="Pfam" id="PF02779">
    <property type="entry name" value="Transket_pyr"/>
    <property type="match status" value="1"/>
</dbReference>
<comment type="cofactor">
    <cofactor evidence="1">
        <name>thiamine diphosphate</name>
        <dbReference type="ChEBI" id="CHEBI:58937"/>
    </cofactor>
</comment>
<dbReference type="FunCoup" id="A0A7F5RBR8">
    <property type="interactions" value="280"/>
</dbReference>
<dbReference type="Pfam" id="PF16870">
    <property type="entry name" value="OxoGdeHyase_C"/>
    <property type="match status" value="1"/>
</dbReference>
<dbReference type="SMART" id="SM00861">
    <property type="entry name" value="Transket_pyr"/>
    <property type="match status" value="1"/>
</dbReference>
<proteinExistence type="inferred from homology"/>
<dbReference type="KEGG" id="apln:108738254"/>
<evidence type="ECO:0000256" key="2">
    <source>
        <dbReference type="ARBA" id="ARBA00006936"/>
    </source>
</evidence>
<evidence type="ECO:0000256" key="4">
    <source>
        <dbReference type="ARBA" id="ARBA00023002"/>
    </source>
</evidence>
<keyword evidence="3" id="KW-0809">Transit peptide</keyword>
<dbReference type="Gene3D" id="3.40.50.12470">
    <property type="match status" value="1"/>
</dbReference>
<dbReference type="OrthoDB" id="413077at2759"/>
<comment type="similarity">
    <text evidence="2">Belongs to the alpha-ketoglutarate dehydrogenase family.</text>
</comment>
<dbReference type="InParanoid" id="A0A7F5RBR8"/>
<reference evidence="8" key="1">
    <citation type="submission" date="2025-08" db="UniProtKB">
        <authorList>
            <consortium name="RefSeq"/>
        </authorList>
    </citation>
    <scope>IDENTIFICATION</scope>
    <source>
        <tissue evidence="8">Entire body</tissue>
    </source>
</reference>
<keyword evidence="4" id="KW-0560">Oxidoreductase</keyword>
<dbReference type="InterPro" id="IPR001017">
    <property type="entry name" value="DH_E1"/>
</dbReference>
<evidence type="ECO:0000256" key="5">
    <source>
        <dbReference type="ARBA" id="ARBA00023052"/>
    </source>
</evidence>
<protein>
    <submittedName>
        <fullName evidence="8">Probable 2-oxoglutarate dehydrogenase E1 component DHKTD1 homolog, mitochondrial</fullName>
    </submittedName>
</protein>
<dbReference type="GO" id="GO:0016624">
    <property type="term" value="F:oxidoreductase activity, acting on the aldehyde or oxo group of donors, disulfide as acceptor"/>
    <property type="evidence" value="ECO:0007669"/>
    <property type="project" value="InterPro"/>
</dbReference>
<dbReference type="InterPro" id="IPR031717">
    <property type="entry name" value="ODO-1/KGD_C"/>
</dbReference>
<gene>
    <name evidence="8" type="primary">LOC108738254</name>
</gene>
<dbReference type="RefSeq" id="XP_025833419.1">
    <property type="nucleotide sequence ID" value="XM_025977634.1"/>
</dbReference>
<evidence type="ECO:0000313" key="8">
    <source>
        <dbReference type="RefSeq" id="XP_025833419.1"/>
    </source>
</evidence>
<accession>A0A7F5RBR8</accession>
<evidence type="ECO:0000259" key="6">
    <source>
        <dbReference type="SMART" id="SM00861"/>
    </source>
</evidence>
<evidence type="ECO:0000256" key="3">
    <source>
        <dbReference type="ARBA" id="ARBA00022946"/>
    </source>
</evidence>
<dbReference type="InterPro" id="IPR005475">
    <property type="entry name" value="Transketolase-like_Pyr-bd"/>
</dbReference>
<dbReference type="PANTHER" id="PTHR23152:SF4">
    <property type="entry name" value="2-OXOADIPATE DEHYDROGENASE COMPLEX COMPONENT E1"/>
    <property type="match status" value="1"/>
</dbReference>
<sequence>MHIENCGKFFFVLKNSTRSKFNFYHTDKTFGYKFKPVKQYEVPTKVLENRNKESNFYRLVTAYRENAHLVANINPINLDRNTPRVLQELDPKTYGLKKEDEVNFVDIIHHDKPKGTVSEALEFLNKVYCGNISAQFSYLEEIEKEWFSKEFEKTTQDIVTEKEKVALAKTLLRSEVFDNFLAKKFTTVKRYGCEGAEGMMAFFQEFVKLCAYDSVDTVVVGMPHRGRLNLLTGLLNLPPVKLFTKLKGHPDFPTKYECSGDVISHLISTTELNIDDKKLNVTVLYNPSHLEAVNPVSMGKTRAKQLSHGDGDYSENETSRWSDKILNLQIHGDAALAGQGVNYEMLNFTAVPHFEVGGSIHFVVNNQLGFTTPGDRGRSAEYCTDLAKIVLAPVLHVNGDTPEAILKATRVAFKYQREFRKDVFIDLNCYRQWGHNELDDPTFTNPTLYKIIRSKRTVPQRYSDDLITQNLITEGQVHSIRSQHESWLNSNLSQVESYKPQVEYPFRLDKIILLLIWSRIQPTSKKRLQADTTHSDLETEMMSRKTIANSILSEEAVLAFEYGMSVENPNNLIMWEAQFGDFFNGAQSIFDTFVASGEAKWLWSSGLVILLPHGYDGTGPDHSSCRLERFLQQTSSKEDKVDGDNVNVEVCQPSTSAQYFHLLRRQMVRNYRKPLVVVMPKSLLRNTDSASNYTDIIKGTSFEPVIGDPLANPLNVEKVIFTSGKHYYTLLNEQKALQIKNTAIIRVESFCPFPTMKLQKEIDKYTNARIFLWCQEEPQNMGAWSFIKPRFENLLGKRLRYVGRETSASPAVGVAKWHQEEVDYITKEPFRITLTTLTTGK</sequence>
<feature type="domain" description="Transketolase-like pyrimidine-binding" evidence="6">
    <location>
        <begin position="514"/>
        <end position="686"/>
    </location>
</feature>
<dbReference type="PIRSF" id="PIRSF000157">
    <property type="entry name" value="Oxoglu_dh_E1"/>
    <property type="match status" value="1"/>
</dbReference>
<keyword evidence="7" id="KW-1185">Reference proteome</keyword>
<name>A0A7F5RBR8_AGRPL</name>
<dbReference type="PANTHER" id="PTHR23152">
    <property type="entry name" value="2-OXOGLUTARATE DEHYDROGENASE"/>
    <property type="match status" value="1"/>
</dbReference>
<dbReference type="InterPro" id="IPR042179">
    <property type="entry name" value="KGD_C_sf"/>
</dbReference>
<dbReference type="Gene3D" id="1.10.287.1150">
    <property type="entry name" value="TPP helical domain"/>
    <property type="match status" value="1"/>
</dbReference>
<evidence type="ECO:0000313" key="7">
    <source>
        <dbReference type="Proteomes" id="UP000192223"/>
    </source>
</evidence>
<dbReference type="Gene3D" id="3.40.50.11610">
    <property type="entry name" value="Multifunctional 2-oxoglutarate metabolism enzyme, C-terminal domain"/>
    <property type="match status" value="1"/>
</dbReference>
<dbReference type="InterPro" id="IPR029061">
    <property type="entry name" value="THDP-binding"/>
</dbReference>
<dbReference type="Pfam" id="PF00676">
    <property type="entry name" value="E1_dh"/>
    <property type="match status" value="1"/>
</dbReference>
<dbReference type="GeneID" id="108738254"/>
<evidence type="ECO:0000256" key="1">
    <source>
        <dbReference type="ARBA" id="ARBA00001964"/>
    </source>
</evidence>
<dbReference type="Gene3D" id="3.40.50.970">
    <property type="match status" value="1"/>
</dbReference>
<dbReference type="Proteomes" id="UP000192223">
    <property type="component" value="Unplaced"/>
</dbReference>
<dbReference type="CDD" id="cd02016">
    <property type="entry name" value="TPP_E1_OGDC_like"/>
    <property type="match status" value="1"/>
</dbReference>
<dbReference type="AlphaFoldDB" id="A0A7F5RBR8"/>
<keyword evidence="5" id="KW-0786">Thiamine pyrophosphate</keyword>